<feature type="domain" description="CCHC-type" evidence="2">
    <location>
        <begin position="94"/>
        <end position="107"/>
    </location>
</feature>
<evidence type="ECO:0000313" key="4">
    <source>
        <dbReference type="Proteomes" id="UP000668214"/>
    </source>
</evidence>
<proteinExistence type="predicted"/>
<keyword evidence="1" id="KW-0862">Zinc</keyword>
<name>A0A836EW45_9HYME</name>
<dbReference type="Gene3D" id="3.30.420.10">
    <property type="entry name" value="Ribonuclease H-like superfamily/Ribonuclease H"/>
    <property type="match status" value="1"/>
</dbReference>
<evidence type="ECO:0000313" key="3">
    <source>
        <dbReference type="EMBL" id="KAG5321377.1"/>
    </source>
</evidence>
<dbReference type="GO" id="GO:0003676">
    <property type="term" value="F:nucleic acid binding"/>
    <property type="evidence" value="ECO:0007669"/>
    <property type="project" value="InterPro"/>
</dbReference>
<keyword evidence="1" id="KW-0479">Metal-binding</keyword>
<dbReference type="PANTHER" id="PTHR46060">
    <property type="entry name" value="MARINER MOS1 TRANSPOSASE-LIKE PROTEIN"/>
    <property type="match status" value="1"/>
</dbReference>
<dbReference type="InterPro" id="IPR036875">
    <property type="entry name" value="Znf_CCHC_sf"/>
</dbReference>
<dbReference type="InterPro" id="IPR001878">
    <property type="entry name" value="Znf_CCHC"/>
</dbReference>
<dbReference type="InterPro" id="IPR036397">
    <property type="entry name" value="RNaseH_sf"/>
</dbReference>
<reference evidence="3" key="1">
    <citation type="submission" date="2020-02" db="EMBL/GenBank/DDBJ databases">
        <title>Relaxed selection underlies rapid genomic changes in the transitions from sociality to social parasitism in ants.</title>
        <authorList>
            <person name="Bi X."/>
        </authorList>
    </citation>
    <scope>NUCLEOTIDE SEQUENCE</scope>
    <source>
        <strain evidence="3">BGI-DK2014c</strain>
        <tissue evidence="3">Whole body</tissue>
    </source>
</reference>
<organism evidence="3 4">
    <name type="scientific">Pseudoatta argentina</name>
    <dbReference type="NCBI Taxonomy" id="621737"/>
    <lineage>
        <taxon>Eukaryota</taxon>
        <taxon>Metazoa</taxon>
        <taxon>Ecdysozoa</taxon>
        <taxon>Arthropoda</taxon>
        <taxon>Hexapoda</taxon>
        <taxon>Insecta</taxon>
        <taxon>Pterygota</taxon>
        <taxon>Neoptera</taxon>
        <taxon>Endopterygota</taxon>
        <taxon>Hymenoptera</taxon>
        <taxon>Apocrita</taxon>
        <taxon>Aculeata</taxon>
        <taxon>Formicoidea</taxon>
        <taxon>Formicidae</taxon>
        <taxon>Myrmicinae</taxon>
        <taxon>Pseudoatta</taxon>
    </lineage>
</organism>
<dbReference type="AlphaFoldDB" id="A0A836EW45"/>
<dbReference type="InterPro" id="IPR052709">
    <property type="entry name" value="Transposase-MT_Hybrid"/>
</dbReference>
<dbReference type="GO" id="GO:0008270">
    <property type="term" value="F:zinc ion binding"/>
    <property type="evidence" value="ECO:0007669"/>
    <property type="project" value="UniProtKB-KW"/>
</dbReference>
<evidence type="ECO:0000256" key="1">
    <source>
        <dbReference type="PROSITE-ProRule" id="PRU00047"/>
    </source>
</evidence>
<protein>
    <submittedName>
        <fullName evidence="3">MOS1T transposase</fullName>
    </submittedName>
</protein>
<evidence type="ECO:0000259" key="2">
    <source>
        <dbReference type="PROSITE" id="PS50158"/>
    </source>
</evidence>
<feature type="non-terminal residue" evidence="3">
    <location>
        <position position="1"/>
    </location>
</feature>
<dbReference type="Gene3D" id="4.10.60.10">
    <property type="entry name" value="Zinc finger, CCHC-type"/>
    <property type="match status" value="1"/>
</dbReference>
<feature type="domain" description="CCHC-type" evidence="2">
    <location>
        <begin position="70"/>
        <end position="84"/>
    </location>
</feature>
<dbReference type="SMART" id="SM00343">
    <property type="entry name" value="ZnF_C2HC"/>
    <property type="match status" value="2"/>
</dbReference>
<dbReference type="PANTHER" id="PTHR46060:SF1">
    <property type="entry name" value="MARINER MOS1 TRANSPOSASE-LIKE PROTEIN"/>
    <property type="match status" value="1"/>
</dbReference>
<comment type="caution">
    <text evidence="3">The sequence shown here is derived from an EMBL/GenBank/DDBJ whole genome shotgun (WGS) entry which is preliminary data.</text>
</comment>
<gene>
    <name evidence="3" type="ORF">G6Z78_0000657</name>
</gene>
<dbReference type="EMBL" id="JAANIA010001212">
    <property type="protein sequence ID" value="KAG5321377.1"/>
    <property type="molecule type" value="Genomic_DNA"/>
</dbReference>
<dbReference type="SUPFAM" id="SSF57756">
    <property type="entry name" value="Retrovirus zinc finger-like domains"/>
    <property type="match status" value="1"/>
</dbReference>
<dbReference type="Pfam" id="PF00098">
    <property type="entry name" value="zf-CCHC"/>
    <property type="match status" value="2"/>
</dbReference>
<keyword evidence="4" id="KW-1185">Reference proteome</keyword>
<dbReference type="PROSITE" id="PS50158">
    <property type="entry name" value="ZF_CCHC"/>
    <property type="match status" value="2"/>
</dbReference>
<feature type="non-terminal residue" evidence="3">
    <location>
        <position position="295"/>
    </location>
</feature>
<sequence>MLSYFSDAAETRFVCNASDFAIGAALEQRLLETSRLPKGHTKSFPQRCGKVQAPGQRTTEAKGNVLTPQKCYNCNKVGHIAADCNKPKRERGSCFKCGKFGHRANQCNSPLTAIRKRAEAAKLQGSNVIKLILSDDKPVWREIDAAFENHVLISAMVNVDYITITGDRYRLQLMRFSRALKEKRPLYAQRHDKVILLHDNARPHVAKPVKTYLETLKWEVLPHPLYSPDIAPSDFHLFRSMAHGLADRRFHSYEEVQKWIDSWIASKDMLFFRRGIHVLPERWSKVVESDGKYFH</sequence>
<accession>A0A836EW45</accession>
<dbReference type="Proteomes" id="UP000668214">
    <property type="component" value="Unassembled WGS sequence"/>
</dbReference>
<keyword evidence="1" id="KW-0863">Zinc-finger</keyword>